<reference evidence="2 3" key="1">
    <citation type="journal article" date="2023" name="Arcadia Sci">
        <title>De novo assembly of a long-read Amblyomma americanum tick genome.</title>
        <authorList>
            <person name="Chou S."/>
            <person name="Poskanzer K.E."/>
            <person name="Rollins M."/>
            <person name="Thuy-Boun P.S."/>
        </authorList>
    </citation>
    <scope>NUCLEOTIDE SEQUENCE [LARGE SCALE GENOMIC DNA]</scope>
    <source>
        <strain evidence="2">F_SG_1</strain>
        <tissue evidence="2">Salivary glands</tissue>
    </source>
</reference>
<evidence type="ECO:0000313" key="3">
    <source>
        <dbReference type="Proteomes" id="UP001321473"/>
    </source>
</evidence>
<sequence length="101" mass="11325">MSGGGELRQMVVSVPGECCDHQNGQPTARYEIISVRERHGRFRKAVPLLPLPVAVALCLLNVLLPGVAHRVVYRWIEAGTTSFEPTRNGPMMIFYHRLARE</sequence>
<name>A0AAQ4D334_AMBAM</name>
<keyword evidence="1" id="KW-1133">Transmembrane helix</keyword>
<keyword evidence="3" id="KW-1185">Reference proteome</keyword>
<proteinExistence type="predicted"/>
<evidence type="ECO:0000256" key="1">
    <source>
        <dbReference type="SAM" id="Phobius"/>
    </source>
</evidence>
<protein>
    <submittedName>
        <fullName evidence="2">Uncharacterized protein</fullName>
    </submittedName>
</protein>
<gene>
    <name evidence="2" type="ORF">V5799_000424</name>
</gene>
<evidence type="ECO:0000313" key="2">
    <source>
        <dbReference type="EMBL" id="KAK8756874.1"/>
    </source>
</evidence>
<dbReference type="AlphaFoldDB" id="A0AAQ4D334"/>
<comment type="caution">
    <text evidence="2">The sequence shown here is derived from an EMBL/GenBank/DDBJ whole genome shotgun (WGS) entry which is preliminary data.</text>
</comment>
<dbReference type="Proteomes" id="UP001321473">
    <property type="component" value="Unassembled WGS sequence"/>
</dbReference>
<keyword evidence="1" id="KW-0812">Transmembrane</keyword>
<keyword evidence="1" id="KW-0472">Membrane</keyword>
<accession>A0AAQ4D334</accession>
<organism evidence="2 3">
    <name type="scientific">Amblyomma americanum</name>
    <name type="common">Lone star tick</name>
    <dbReference type="NCBI Taxonomy" id="6943"/>
    <lineage>
        <taxon>Eukaryota</taxon>
        <taxon>Metazoa</taxon>
        <taxon>Ecdysozoa</taxon>
        <taxon>Arthropoda</taxon>
        <taxon>Chelicerata</taxon>
        <taxon>Arachnida</taxon>
        <taxon>Acari</taxon>
        <taxon>Parasitiformes</taxon>
        <taxon>Ixodida</taxon>
        <taxon>Ixodoidea</taxon>
        <taxon>Ixodidae</taxon>
        <taxon>Amblyomminae</taxon>
        <taxon>Amblyomma</taxon>
    </lineage>
</organism>
<feature type="transmembrane region" description="Helical" evidence="1">
    <location>
        <begin position="45"/>
        <end position="64"/>
    </location>
</feature>
<dbReference type="EMBL" id="JARKHS020035823">
    <property type="protein sequence ID" value="KAK8756874.1"/>
    <property type="molecule type" value="Genomic_DNA"/>
</dbReference>